<proteinExistence type="predicted"/>
<sequence>MNKVELTSSLWLYAIHGGDPRIIHILEENKIVPPKSSFLLCLKESIKCHQNDIANYIYNNLMEESDWQNNIEQKFKENMDVYGIHYRNYEFFQLA</sequence>
<evidence type="ECO:0000313" key="1">
    <source>
        <dbReference type="EMBL" id="KAK8842169.1"/>
    </source>
</evidence>
<comment type="caution">
    <text evidence="1">The sequence shown here is derived from an EMBL/GenBank/DDBJ whole genome shotgun (WGS) entry which is preliminary data.</text>
</comment>
<gene>
    <name evidence="1" type="ORF">M9Y10_026399</name>
</gene>
<dbReference type="Proteomes" id="UP001470230">
    <property type="component" value="Unassembled WGS sequence"/>
</dbReference>
<name>A0ABR2H7H4_9EUKA</name>
<evidence type="ECO:0000313" key="2">
    <source>
        <dbReference type="Proteomes" id="UP001470230"/>
    </source>
</evidence>
<protein>
    <submittedName>
        <fullName evidence="1">Uncharacterized protein</fullName>
    </submittedName>
</protein>
<keyword evidence="2" id="KW-1185">Reference proteome</keyword>
<dbReference type="EMBL" id="JAPFFF010000039">
    <property type="protein sequence ID" value="KAK8842169.1"/>
    <property type="molecule type" value="Genomic_DNA"/>
</dbReference>
<reference evidence="1 2" key="1">
    <citation type="submission" date="2024-04" db="EMBL/GenBank/DDBJ databases">
        <title>Tritrichomonas musculus Genome.</title>
        <authorList>
            <person name="Alves-Ferreira E."/>
            <person name="Grigg M."/>
            <person name="Lorenzi H."/>
            <person name="Galac M."/>
        </authorList>
    </citation>
    <scope>NUCLEOTIDE SEQUENCE [LARGE SCALE GENOMIC DNA]</scope>
    <source>
        <strain evidence="1 2">EAF2021</strain>
    </source>
</reference>
<organism evidence="1 2">
    <name type="scientific">Tritrichomonas musculus</name>
    <dbReference type="NCBI Taxonomy" id="1915356"/>
    <lineage>
        <taxon>Eukaryota</taxon>
        <taxon>Metamonada</taxon>
        <taxon>Parabasalia</taxon>
        <taxon>Tritrichomonadida</taxon>
        <taxon>Tritrichomonadidae</taxon>
        <taxon>Tritrichomonas</taxon>
    </lineage>
</organism>
<accession>A0ABR2H7H4</accession>